<sequence length="151" mass="16760">MMFAAPVHSGSLKLDKPAPDAELTLIEGEKVRLADLKGQVVILNFWATWCVPCRKELPLLDGIYRRLQPHGLRVFAITTEDSVPASKLKPLFQAMAIPSVRRVKGFSTMVEAVPTNYVIDRRGVVRHTKAGAFDIDDINRIIIPLLNEDAG</sequence>
<evidence type="ECO:0000313" key="4">
    <source>
        <dbReference type="Proteomes" id="UP000623067"/>
    </source>
</evidence>
<evidence type="ECO:0000256" key="1">
    <source>
        <dbReference type="ARBA" id="ARBA00023284"/>
    </source>
</evidence>
<dbReference type="InterPro" id="IPR036249">
    <property type="entry name" value="Thioredoxin-like_sf"/>
</dbReference>
<keyword evidence="4" id="KW-1185">Reference proteome</keyword>
<dbReference type="PANTHER" id="PTHR42852">
    <property type="entry name" value="THIOL:DISULFIDE INTERCHANGE PROTEIN DSBE"/>
    <property type="match status" value="1"/>
</dbReference>
<evidence type="ECO:0000259" key="2">
    <source>
        <dbReference type="PROSITE" id="PS51352"/>
    </source>
</evidence>
<comment type="caution">
    <text evidence="3">The sequence shown here is derived from an EMBL/GenBank/DDBJ whole genome shotgun (WGS) entry which is preliminary data.</text>
</comment>
<dbReference type="InterPro" id="IPR050553">
    <property type="entry name" value="Thioredoxin_ResA/DsbE_sf"/>
</dbReference>
<gene>
    <name evidence="3" type="ORF">GCM10011380_24700</name>
</gene>
<proteinExistence type="predicted"/>
<reference evidence="3" key="2">
    <citation type="submission" date="2020-09" db="EMBL/GenBank/DDBJ databases">
        <authorList>
            <person name="Sun Q."/>
            <person name="Zhou Y."/>
        </authorList>
    </citation>
    <scope>NUCLEOTIDE SEQUENCE</scope>
    <source>
        <strain evidence="3">CGMCC 1.15330</strain>
    </source>
</reference>
<dbReference type="GO" id="GO:0016209">
    <property type="term" value="F:antioxidant activity"/>
    <property type="evidence" value="ECO:0007669"/>
    <property type="project" value="InterPro"/>
</dbReference>
<feature type="domain" description="Thioredoxin" evidence="2">
    <location>
        <begin position="12"/>
        <end position="147"/>
    </location>
</feature>
<dbReference type="GO" id="GO:0015036">
    <property type="term" value="F:disulfide oxidoreductase activity"/>
    <property type="evidence" value="ECO:0007669"/>
    <property type="project" value="UniProtKB-ARBA"/>
</dbReference>
<accession>A0A916T797</accession>
<dbReference type="CDD" id="cd02966">
    <property type="entry name" value="TlpA_like_family"/>
    <property type="match status" value="1"/>
</dbReference>
<dbReference type="PANTHER" id="PTHR42852:SF17">
    <property type="entry name" value="THIOREDOXIN-LIKE PROTEIN HI_1115"/>
    <property type="match status" value="1"/>
</dbReference>
<dbReference type="InterPro" id="IPR017937">
    <property type="entry name" value="Thioredoxin_CS"/>
</dbReference>
<dbReference type="PROSITE" id="PS51352">
    <property type="entry name" value="THIOREDOXIN_2"/>
    <property type="match status" value="1"/>
</dbReference>
<keyword evidence="1" id="KW-0676">Redox-active center</keyword>
<dbReference type="Proteomes" id="UP000623067">
    <property type="component" value="Unassembled WGS sequence"/>
</dbReference>
<dbReference type="InterPro" id="IPR013766">
    <property type="entry name" value="Thioredoxin_domain"/>
</dbReference>
<organism evidence="3 4">
    <name type="scientific">Sphingomonas metalli</name>
    <dbReference type="NCBI Taxonomy" id="1779358"/>
    <lineage>
        <taxon>Bacteria</taxon>
        <taxon>Pseudomonadati</taxon>
        <taxon>Pseudomonadota</taxon>
        <taxon>Alphaproteobacteria</taxon>
        <taxon>Sphingomonadales</taxon>
        <taxon>Sphingomonadaceae</taxon>
        <taxon>Sphingomonas</taxon>
    </lineage>
</organism>
<reference evidence="3" key="1">
    <citation type="journal article" date="2014" name="Int. J. Syst. Evol. Microbiol.">
        <title>Complete genome sequence of Corynebacterium casei LMG S-19264T (=DSM 44701T), isolated from a smear-ripened cheese.</title>
        <authorList>
            <consortium name="US DOE Joint Genome Institute (JGI-PGF)"/>
            <person name="Walter F."/>
            <person name="Albersmeier A."/>
            <person name="Kalinowski J."/>
            <person name="Ruckert C."/>
        </authorList>
    </citation>
    <scope>NUCLEOTIDE SEQUENCE</scope>
    <source>
        <strain evidence="3">CGMCC 1.15330</strain>
    </source>
</reference>
<evidence type="ECO:0000313" key="3">
    <source>
        <dbReference type="EMBL" id="GGB34310.1"/>
    </source>
</evidence>
<dbReference type="Pfam" id="PF00578">
    <property type="entry name" value="AhpC-TSA"/>
    <property type="match status" value="1"/>
</dbReference>
<dbReference type="AlphaFoldDB" id="A0A916T797"/>
<dbReference type="PROSITE" id="PS00194">
    <property type="entry name" value="THIOREDOXIN_1"/>
    <property type="match status" value="1"/>
</dbReference>
<dbReference type="Gene3D" id="3.40.30.10">
    <property type="entry name" value="Glutaredoxin"/>
    <property type="match status" value="1"/>
</dbReference>
<dbReference type="InterPro" id="IPR000866">
    <property type="entry name" value="AhpC/TSA"/>
</dbReference>
<dbReference type="SUPFAM" id="SSF52833">
    <property type="entry name" value="Thioredoxin-like"/>
    <property type="match status" value="1"/>
</dbReference>
<protein>
    <submittedName>
        <fullName evidence="3">Alkyl hydroperoxide reductase</fullName>
    </submittedName>
</protein>
<name>A0A916T797_9SPHN</name>
<dbReference type="EMBL" id="BMIH01000003">
    <property type="protein sequence ID" value="GGB34310.1"/>
    <property type="molecule type" value="Genomic_DNA"/>
</dbReference>